<keyword evidence="2 4" id="KW-0812">Transmembrane</keyword>
<evidence type="ECO:0000256" key="3">
    <source>
        <dbReference type="ARBA" id="ARBA00023136"/>
    </source>
</evidence>
<organism evidence="5 6">
    <name type="scientific">Artemisia annua</name>
    <name type="common">Sweet wormwood</name>
    <dbReference type="NCBI Taxonomy" id="35608"/>
    <lineage>
        <taxon>Eukaryota</taxon>
        <taxon>Viridiplantae</taxon>
        <taxon>Streptophyta</taxon>
        <taxon>Embryophyta</taxon>
        <taxon>Tracheophyta</taxon>
        <taxon>Spermatophyta</taxon>
        <taxon>Magnoliopsida</taxon>
        <taxon>eudicotyledons</taxon>
        <taxon>Gunneridae</taxon>
        <taxon>Pentapetalae</taxon>
        <taxon>asterids</taxon>
        <taxon>campanulids</taxon>
        <taxon>Asterales</taxon>
        <taxon>Asteraceae</taxon>
        <taxon>Asteroideae</taxon>
        <taxon>Anthemideae</taxon>
        <taxon>Artemisiinae</taxon>
        <taxon>Artemisia</taxon>
    </lineage>
</organism>
<dbReference type="Gene3D" id="1.50.40.10">
    <property type="entry name" value="Mitochondrial carrier domain"/>
    <property type="match status" value="1"/>
</dbReference>
<keyword evidence="3 4" id="KW-0472">Membrane</keyword>
<evidence type="ECO:0000256" key="2">
    <source>
        <dbReference type="ARBA" id="ARBA00022692"/>
    </source>
</evidence>
<dbReference type="InterPro" id="IPR023395">
    <property type="entry name" value="MCP_dom_sf"/>
</dbReference>
<dbReference type="GO" id="GO:0016020">
    <property type="term" value="C:membrane"/>
    <property type="evidence" value="ECO:0007669"/>
    <property type="project" value="UniProtKB-SubCell"/>
</dbReference>
<dbReference type="EMBL" id="PKPP01008764">
    <property type="protein sequence ID" value="PWA49838.1"/>
    <property type="molecule type" value="Genomic_DNA"/>
</dbReference>
<evidence type="ECO:0000256" key="4">
    <source>
        <dbReference type="SAM" id="Phobius"/>
    </source>
</evidence>
<keyword evidence="4" id="KW-1133">Transmembrane helix</keyword>
<dbReference type="AlphaFoldDB" id="A0A2U1LLF9"/>
<sequence>MKKLILFDSPHVVFFLMDTFNTLDYQYKDTTELIMPERVETRKRWVATSGFDLYRSILRSRQSTFLSGPSANFIAGAAAGCTTLVIIYPLDIAHT</sequence>
<evidence type="ECO:0000313" key="5">
    <source>
        <dbReference type="EMBL" id="PWA49838.1"/>
    </source>
</evidence>
<comment type="caution">
    <text evidence="5">The sequence shown here is derived from an EMBL/GenBank/DDBJ whole genome shotgun (WGS) entry which is preliminary data.</text>
</comment>
<proteinExistence type="predicted"/>
<protein>
    <submittedName>
        <fullName evidence="5">Adenine nucleotide translocator 1</fullName>
    </submittedName>
</protein>
<reference evidence="5 6" key="1">
    <citation type="journal article" date="2018" name="Mol. Plant">
        <title>The genome of Artemisia annua provides insight into the evolution of Asteraceae family and artemisinin biosynthesis.</title>
        <authorList>
            <person name="Shen Q."/>
            <person name="Zhang L."/>
            <person name="Liao Z."/>
            <person name="Wang S."/>
            <person name="Yan T."/>
            <person name="Shi P."/>
            <person name="Liu M."/>
            <person name="Fu X."/>
            <person name="Pan Q."/>
            <person name="Wang Y."/>
            <person name="Lv Z."/>
            <person name="Lu X."/>
            <person name="Zhang F."/>
            <person name="Jiang W."/>
            <person name="Ma Y."/>
            <person name="Chen M."/>
            <person name="Hao X."/>
            <person name="Li L."/>
            <person name="Tang Y."/>
            <person name="Lv G."/>
            <person name="Zhou Y."/>
            <person name="Sun X."/>
            <person name="Brodelius P.E."/>
            <person name="Rose J.K.C."/>
            <person name="Tang K."/>
        </authorList>
    </citation>
    <scope>NUCLEOTIDE SEQUENCE [LARGE SCALE GENOMIC DNA]</scope>
    <source>
        <strain evidence="6">cv. Huhao1</strain>
        <tissue evidence="5">Leaf</tissue>
    </source>
</reference>
<comment type="subcellular location">
    <subcellularLocation>
        <location evidence="1">Membrane</location>
    </subcellularLocation>
</comment>
<name>A0A2U1LLF9_ARTAN</name>
<dbReference type="Proteomes" id="UP000245207">
    <property type="component" value="Unassembled WGS sequence"/>
</dbReference>
<feature type="transmembrane region" description="Helical" evidence="4">
    <location>
        <begin position="65"/>
        <end position="90"/>
    </location>
</feature>
<evidence type="ECO:0000256" key="1">
    <source>
        <dbReference type="ARBA" id="ARBA00004370"/>
    </source>
</evidence>
<dbReference type="SUPFAM" id="SSF103506">
    <property type="entry name" value="Mitochondrial carrier"/>
    <property type="match status" value="1"/>
</dbReference>
<dbReference type="STRING" id="35608.A0A2U1LLF9"/>
<evidence type="ECO:0000313" key="6">
    <source>
        <dbReference type="Proteomes" id="UP000245207"/>
    </source>
</evidence>
<keyword evidence="6" id="KW-1185">Reference proteome</keyword>
<dbReference type="OrthoDB" id="10536138at2759"/>
<gene>
    <name evidence="5" type="ORF">CTI12_AA434370</name>
</gene>
<accession>A0A2U1LLF9</accession>